<dbReference type="AlphaFoldDB" id="X1CS96"/>
<comment type="caution">
    <text evidence="2">The sequence shown here is derived from an EMBL/GenBank/DDBJ whole genome shotgun (WGS) entry which is preliminary data.</text>
</comment>
<dbReference type="EMBL" id="BART01036406">
    <property type="protein sequence ID" value="GAH10652.1"/>
    <property type="molecule type" value="Genomic_DNA"/>
</dbReference>
<protein>
    <submittedName>
        <fullName evidence="2">Uncharacterized protein</fullName>
    </submittedName>
</protein>
<feature type="region of interest" description="Disordered" evidence="1">
    <location>
        <begin position="112"/>
        <end position="132"/>
    </location>
</feature>
<organism evidence="2">
    <name type="scientific">marine sediment metagenome</name>
    <dbReference type="NCBI Taxonomy" id="412755"/>
    <lineage>
        <taxon>unclassified sequences</taxon>
        <taxon>metagenomes</taxon>
        <taxon>ecological metagenomes</taxon>
    </lineage>
</organism>
<sequence>MWNREYIPTPEKEDELIEKIATYTIQFGLEIPAIVVLESIKPLARLTSMLGIIFISPWITMLTYLAGKEDWGISGMNILIMIREKGNIEKLLQRIEGLVEEDKIKKKEEKLREKAEKLSKPRKSWKERFGFS</sequence>
<gene>
    <name evidence="2" type="ORF">S01H4_61412</name>
</gene>
<reference evidence="2" key="1">
    <citation type="journal article" date="2014" name="Front. Microbiol.">
        <title>High frequency of phylogenetically diverse reductive dehalogenase-homologous genes in deep subseafloor sedimentary metagenomes.</title>
        <authorList>
            <person name="Kawai M."/>
            <person name="Futagami T."/>
            <person name="Toyoda A."/>
            <person name="Takaki Y."/>
            <person name="Nishi S."/>
            <person name="Hori S."/>
            <person name="Arai W."/>
            <person name="Tsubouchi T."/>
            <person name="Morono Y."/>
            <person name="Uchiyama I."/>
            <person name="Ito T."/>
            <person name="Fujiyama A."/>
            <person name="Inagaki F."/>
            <person name="Takami H."/>
        </authorList>
    </citation>
    <scope>NUCLEOTIDE SEQUENCE</scope>
    <source>
        <strain evidence="2">Expedition CK06-06</strain>
    </source>
</reference>
<accession>X1CS96</accession>
<proteinExistence type="predicted"/>
<name>X1CS96_9ZZZZ</name>
<evidence type="ECO:0000256" key="1">
    <source>
        <dbReference type="SAM" id="MobiDB-lite"/>
    </source>
</evidence>
<evidence type="ECO:0000313" key="2">
    <source>
        <dbReference type="EMBL" id="GAH10652.1"/>
    </source>
</evidence>